<sequence>MAFYAYKGDVDDCYWTHYSSGSHYDFPSAPIQASEQYSSPYEFGEPELFKSSSDYHRDYSFATPPELNYSVYTYTGPQTVHYEPIEYHNSYNYYQCSVNPSEINYSEPKFLQYEPPPDDWCYFRSETKFTVSSSTVEFNEPEFEEYDPTPYGGGYDPATTYGKPLPPSEITCYPRSVPKSDATSLESFSYGSIPSPYGKEDDLPTKPPDGSKPIDAKTDEKPSVETGDKVTSDGADGGRVEPTDVKPNDDTPSYEHQDGFQNGIRGGYGYGYESERQVGQIPYGSGLEAMDLCESIFGYWPCLAKQQQQRRKCREACHQERIMDPCKSVLDYLFGSSGVYDYENYNHQWQADRYDC</sequence>
<dbReference type="InterPro" id="IPR038943">
    <property type="entry name" value="PLDrp1-like"/>
</dbReference>
<evidence type="ECO:0000313" key="3">
    <source>
        <dbReference type="RefSeq" id="XP_020553994.1"/>
    </source>
</evidence>
<feature type="compositionally biased region" description="Polar residues" evidence="1">
    <location>
        <begin position="181"/>
        <end position="192"/>
    </location>
</feature>
<accession>A0A8M8VCJ7</accession>
<keyword evidence="2" id="KW-1185">Reference proteome</keyword>
<proteinExistence type="predicted"/>
<dbReference type="GeneID" id="105175432"/>
<reference evidence="3" key="2">
    <citation type="submission" date="2025-08" db="UniProtKB">
        <authorList>
            <consortium name="RefSeq"/>
        </authorList>
    </citation>
    <scope>IDENTIFICATION</scope>
</reference>
<dbReference type="PANTHER" id="PTHR33971:SF3">
    <property type="entry name" value="UBIQUITIN CARBOXYL-TERMINAL HYDROLASE 36"/>
    <property type="match status" value="1"/>
</dbReference>
<feature type="compositionally biased region" description="Basic and acidic residues" evidence="1">
    <location>
        <begin position="212"/>
        <end position="258"/>
    </location>
</feature>
<dbReference type="OrthoDB" id="768992at2759"/>
<dbReference type="AlphaFoldDB" id="A0A8M8VCJ7"/>
<dbReference type="RefSeq" id="XP_020553994.1">
    <property type="nucleotide sequence ID" value="XM_020698335.1"/>
</dbReference>
<protein>
    <submittedName>
        <fullName evidence="3">Uncharacterized protein LOC105175432 isoform X1</fullName>
    </submittedName>
</protein>
<evidence type="ECO:0000256" key="1">
    <source>
        <dbReference type="SAM" id="MobiDB-lite"/>
    </source>
</evidence>
<reference evidence="3" key="1">
    <citation type="journal article" date="2012" name="BMC Genomics">
        <title>Development and validation of genic-SSR markers in sesame by RNA-seq.</title>
        <authorList>
            <person name="Zhang H."/>
            <person name="Wei L."/>
            <person name="Miao H."/>
            <person name="Zhang T."/>
            <person name="Wang C."/>
        </authorList>
    </citation>
    <scope>NUCLEOTIDE SEQUENCE</scope>
</reference>
<organism evidence="2 3">
    <name type="scientific">Sesamum indicum</name>
    <name type="common">Oriental sesame</name>
    <name type="synonym">Sesamum orientale</name>
    <dbReference type="NCBI Taxonomy" id="4182"/>
    <lineage>
        <taxon>Eukaryota</taxon>
        <taxon>Viridiplantae</taxon>
        <taxon>Streptophyta</taxon>
        <taxon>Embryophyta</taxon>
        <taxon>Tracheophyta</taxon>
        <taxon>Spermatophyta</taxon>
        <taxon>Magnoliopsida</taxon>
        <taxon>eudicotyledons</taxon>
        <taxon>Gunneridae</taxon>
        <taxon>Pentapetalae</taxon>
        <taxon>asterids</taxon>
        <taxon>lamiids</taxon>
        <taxon>Lamiales</taxon>
        <taxon>Pedaliaceae</taxon>
        <taxon>Sesamum</taxon>
    </lineage>
</organism>
<dbReference type="Gramene" id="SIN_1001386.t">
    <property type="protein sequence ID" value="SIN_1001386.t.cds1"/>
    <property type="gene ID" value="SIN_1001386"/>
</dbReference>
<gene>
    <name evidence="3" type="primary">LOC105175432</name>
</gene>
<feature type="region of interest" description="Disordered" evidence="1">
    <location>
        <begin position="143"/>
        <end position="268"/>
    </location>
</feature>
<dbReference type="PANTHER" id="PTHR33971">
    <property type="entry name" value="OS06G0232000 PROTEIN"/>
    <property type="match status" value="1"/>
</dbReference>
<dbReference type="GO" id="GO:0070300">
    <property type="term" value="F:phosphatidic acid binding"/>
    <property type="evidence" value="ECO:0007669"/>
    <property type="project" value="InterPro"/>
</dbReference>
<evidence type="ECO:0000313" key="2">
    <source>
        <dbReference type="Proteomes" id="UP000504604"/>
    </source>
</evidence>
<dbReference type="GO" id="GO:0004674">
    <property type="term" value="F:protein serine/threonine kinase activity"/>
    <property type="evidence" value="ECO:0007669"/>
    <property type="project" value="TreeGrafter"/>
</dbReference>
<name>A0A8M8VCJ7_SESIN</name>
<dbReference type="Proteomes" id="UP000504604">
    <property type="component" value="Linkage group LG12"/>
</dbReference>